<dbReference type="InterPro" id="IPR025316">
    <property type="entry name" value="DUF4221"/>
</dbReference>
<comment type="caution">
    <text evidence="1">The sequence shown here is derived from an EMBL/GenBank/DDBJ whole genome shotgun (WGS) entry which is preliminary data.</text>
</comment>
<dbReference type="Proteomes" id="UP000588604">
    <property type="component" value="Unassembled WGS sequence"/>
</dbReference>
<evidence type="ECO:0008006" key="3">
    <source>
        <dbReference type="Google" id="ProtNLM"/>
    </source>
</evidence>
<dbReference type="AlphaFoldDB" id="A0A841MX96"/>
<evidence type="ECO:0000313" key="2">
    <source>
        <dbReference type="Proteomes" id="UP000588604"/>
    </source>
</evidence>
<proteinExistence type="predicted"/>
<organism evidence="1 2">
    <name type="scientific">Algoriphagus iocasae</name>
    <dbReference type="NCBI Taxonomy" id="1836499"/>
    <lineage>
        <taxon>Bacteria</taxon>
        <taxon>Pseudomonadati</taxon>
        <taxon>Bacteroidota</taxon>
        <taxon>Cytophagia</taxon>
        <taxon>Cytophagales</taxon>
        <taxon>Cyclobacteriaceae</taxon>
        <taxon>Algoriphagus</taxon>
    </lineage>
</organism>
<protein>
    <recommendedName>
        <fullName evidence="3">DUF4221 domain-containing protein</fullName>
    </recommendedName>
</protein>
<evidence type="ECO:0000313" key="1">
    <source>
        <dbReference type="EMBL" id="MBB6327095.1"/>
    </source>
</evidence>
<reference evidence="1 2" key="1">
    <citation type="submission" date="2020-08" db="EMBL/GenBank/DDBJ databases">
        <title>Genomic Encyclopedia of Type Strains, Phase IV (KMG-IV): sequencing the most valuable type-strain genomes for metagenomic binning, comparative biology and taxonomic classification.</title>
        <authorList>
            <person name="Goeker M."/>
        </authorList>
    </citation>
    <scope>NUCLEOTIDE SEQUENCE [LARGE SCALE GENOMIC DNA]</scope>
    <source>
        <strain evidence="1 2">DSM 102044</strain>
    </source>
</reference>
<keyword evidence="2" id="KW-1185">Reference proteome</keyword>
<sequence length="334" mass="38614">MQYLDGDLYWWNSDRESISVFDLSNSTLKKTILLKREGPNGVGSSLGFIVHNIDSIFIPNKSLEIKLINGNGRLINSYSYFNYSLYGTIVASMSRYSNMGLKIRDRIIFGLNPHNFPLEKLLNDTTLEDIPIYIDLNIKIGEVKDSPFRFDKKILEAEDVLGVVSTTNNENLLLLHQKSNLLYEFNYQNNSVKSLELNSLSINTFSNEYLNSNRSGSSIQENIRKKYKTAQNLGIMHDKYRGVIYRFGWPGEEVPININAMQFSNSPPYFVISIYDDQDYSLLQEFTLPRNTYLAHHYFVDENGLNLFPMHPDNPEFNEDEMVIHTFDFSSLKK</sequence>
<dbReference type="EMBL" id="JACIJO010000002">
    <property type="protein sequence ID" value="MBB6327095.1"/>
    <property type="molecule type" value="Genomic_DNA"/>
</dbReference>
<gene>
    <name evidence="1" type="ORF">FHS59_002723</name>
</gene>
<dbReference type="Pfam" id="PF13970">
    <property type="entry name" value="DUF4221"/>
    <property type="match status" value="1"/>
</dbReference>
<name>A0A841MX96_9BACT</name>
<accession>A0A841MX96</accession>